<dbReference type="EMBL" id="RKRF01000008">
    <property type="protein sequence ID" value="RPF53885.1"/>
    <property type="molecule type" value="Genomic_DNA"/>
</dbReference>
<keyword evidence="2" id="KW-0732">Signal</keyword>
<sequence length="142" mass="16474">MKKWLLILVMIVLVSCGTESGERENEVEKVEAYTVEAFDDEPGHYTKVNSQIVIYGPEDDRKVEAKLIEDFYDENWNFIKSHVTHSKVEFEEDQVKTLDEPQTILLPEEADFSLGEDSSELEGEDREKVNEHILKTINDHMN</sequence>
<reference evidence="3 4" key="1">
    <citation type="submission" date="2018-11" db="EMBL/GenBank/DDBJ databases">
        <title>Genomic Encyclopedia of Type Strains, Phase IV (KMG-IV): sequencing the most valuable type-strain genomes for metagenomic binning, comparative biology and taxonomic classification.</title>
        <authorList>
            <person name="Goeker M."/>
        </authorList>
    </citation>
    <scope>NUCLEOTIDE SEQUENCE [LARGE SCALE GENOMIC DNA]</scope>
    <source>
        <strain evidence="3 4">DSM 18090</strain>
    </source>
</reference>
<dbReference type="OrthoDB" id="2876929at2"/>
<protein>
    <recommendedName>
        <fullName evidence="5">Sporulation lipoprotein YhcN/YlaJ</fullName>
    </recommendedName>
</protein>
<dbReference type="PROSITE" id="PS51257">
    <property type="entry name" value="PROKAR_LIPOPROTEIN"/>
    <property type="match status" value="1"/>
</dbReference>
<accession>A0A3N5C6G7</accession>
<name>A0A3N5C6G7_9BACI</name>
<dbReference type="Proteomes" id="UP000276443">
    <property type="component" value="Unassembled WGS sequence"/>
</dbReference>
<gene>
    <name evidence="3" type="ORF">EDC24_1068</name>
</gene>
<keyword evidence="4" id="KW-1185">Reference proteome</keyword>
<evidence type="ECO:0000313" key="3">
    <source>
        <dbReference type="EMBL" id="RPF53885.1"/>
    </source>
</evidence>
<comment type="caution">
    <text evidence="3">The sequence shown here is derived from an EMBL/GenBank/DDBJ whole genome shotgun (WGS) entry which is preliminary data.</text>
</comment>
<feature type="chain" id="PRO_5038347580" description="Sporulation lipoprotein YhcN/YlaJ" evidence="2">
    <location>
        <begin position="21"/>
        <end position="142"/>
    </location>
</feature>
<evidence type="ECO:0000256" key="2">
    <source>
        <dbReference type="SAM" id="SignalP"/>
    </source>
</evidence>
<proteinExistence type="predicted"/>
<dbReference type="RefSeq" id="WP_124220430.1">
    <property type="nucleotide sequence ID" value="NZ_RKRF01000008.1"/>
</dbReference>
<evidence type="ECO:0008006" key="5">
    <source>
        <dbReference type="Google" id="ProtNLM"/>
    </source>
</evidence>
<feature type="region of interest" description="Disordered" evidence="1">
    <location>
        <begin position="109"/>
        <end position="128"/>
    </location>
</feature>
<organism evidence="3 4">
    <name type="scientific">Aquisalibacillus elongatus</name>
    <dbReference type="NCBI Taxonomy" id="485577"/>
    <lineage>
        <taxon>Bacteria</taxon>
        <taxon>Bacillati</taxon>
        <taxon>Bacillota</taxon>
        <taxon>Bacilli</taxon>
        <taxon>Bacillales</taxon>
        <taxon>Bacillaceae</taxon>
        <taxon>Aquisalibacillus</taxon>
    </lineage>
</organism>
<dbReference type="AlphaFoldDB" id="A0A3N5C6G7"/>
<evidence type="ECO:0000313" key="4">
    <source>
        <dbReference type="Proteomes" id="UP000276443"/>
    </source>
</evidence>
<evidence type="ECO:0000256" key="1">
    <source>
        <dbReference type="SAM" id="MobiDB-lite"/>
    </source>
</evidence>
<feature type="signal peptide" evidence="2">
    <location>
        <begin position="1"/>
        <end position="20"/>
    </location>
</feature>